<name>A0A1U7J2H7_9CYAN</name>
<protein>
    <recommendedName>
        <fullName evidence="3">Nickel transporter</fullName>
    </recommendedName>
</protein>
<gene>
    <name evidence="1" type="ORF">NIES30_17840</name>
</gene>
<reference evidence="1 2" key="1">
    <citation type="submission" date="2016-11" db="EMBL/GenBank/DDBJ databases">
        <title>Draft Genome Sequences of Nine Cyanobacterial Strains from Diverse Habitats.</title>
        <authorList>
            <person name="Zhu T."/>
            <person name="Hou S."/>
            <person name="Lu X."/>
            <person name="Hess W.R."/>
        </authorList>
    </citation>
    <scope>NUCLEOTIDE SEQUENCE [LARGE SCALE GENOMIC DNA]</scope>
    <source>
        <strain evidence="1 2">NIES-30</strain>
    </source>
</reference>
<dbReference type="AlphaFoldDB" id="A0A1U7J2H7"/>
<organism evidence="1 2">
    <name type="scientific">Phormidium tenue NIES-30</name>
    <dbReference type="NCBI Taxonomy" id="549789"/>
    <lineage>
        <taxon>Bacteria</taxon>
        <taxon>Bacillati</taxon>
        <taxon>Cyanobacteriota</taxon>
        <taxon>Cyanophyceae</taxon>
        <taxon>Oscillatoriophycideae</taxon>
        <taxon>Oscillatoriales</taxon>
        <taxon>Oscillatoriaceae</taxon>
        <taxon>Phormidium</taxon>
    </lineage>
</organism>
<sequence length="169" mass="19444">MPNQNETNSKLDDLKADLQAMVQKLDMDNSVKEVFLQSIIFKIESNVGLATLQEKLSILYEYEKNYLELIKNYKEEIKFATSLQEEVRKERTKFFAESLKEVSETLSTSQVDNKVASVWIKELVESYTRSLDLSASLIEENTLDMVSEIKQEARKEMDNAKMNSGLGNE</sequence>
<dbReference type="EMBL" id="MRCG01000014">
    <property type="protein sequence ID" value="OKH46212.1"/>
    <property type="molecule type" value="Genomic_DNA"/>
</dbReference>
<dbReference type="Proteomes" id="UP000185557">
    <property type="component" value="Unassembled WGS sequence"/>
</dbReference>
<accession>A0A1U7J2H7</accession>
<dbReference type="STRING" id="549789.NIES30_17840"/>
<dbReference type="OrthoDB" id="6637972at2"/>
<comment type="caution">
    <text evidence="1">The sequence shown here is derived from an EMBL/GenBank/DDBJ whole genome shotgun (WGS) entry which is preliminary data.</text>
</comment>
<keyword evidence="2" id="KW-1185">Reference proteome</keyword>
<proteinExistence type="predicted"/>
<evidence type="ECO:0000313" key="2">
    <source>
        <dbReference type="Proteomes" id="UP000185557"/>
    </source>
</evidence>
<evidence type="ECO:0008006" key="3">
    <source>
        <dbReference type="Google" id="ProtNLM"/>
    </source>
</evidence>
<evidence type="ECO:0000313" key="1">
    <source>
        <dbReference type="EMBL" id="OKH46212.1"/>
    </source>
</evidence>